<dbReference type="PANTHER" id="PTHR31891:SF1">
    <property type="entry name" value="FORMAMIDASE C869.04-RELATED"/>
    <property type="match status" value="1"/>
</dbReference>
<dbReference type="Pfam" id="PF03069">
    <property type="entry name" value="FmdA_AmdA"/>
    <property type="match status" value="1"/>
</dbReference>
<dbReference type="RefSeq" id="WP_196608864.1">
    <property type="nucleotide sequence ID" value="NZ_VRYY01000163.1"/>
</dbReference>
<gene>
    <name evidence="1" type="ORF">FVW20_06980</name>
</gene>
<dbReference type="PANTHER" id="PTHR31891">
    <property type="entry name" value="FORMAMIDASE C869.04-RELATED"/>
    <property type="match status" value="1"/>
</dbReference>
<keyword evidence="2" id="KW-1185">Reference proteome</keyword>
<organism evidence="1 2">
    <name type="scientific">Nitratidesulfovibrio oxamicus</name>
    <dbReference type="NCBI Taxonomy" id="32016"/>
    <lineage>
        <taxon>Bacteria</taxon>
        <taxon>Pseudomonadati</taxon>
        <taxon>Thermodesulfobacteriota</taxon>
        <taxon>Desulfovibrionia</taxon>
        <taxon>Desulfovibrionales</taxon>
        <taxon>Desulfovibrionaceae</taxon>
        <taxon>Nitratidesulfovibrio</taxon>
    </lineage>
</organism>
<name>A0ABS0J2X2_9BACT</name>
<protein>
    <submittedName>
        <fullName evidence="1">Acetamidase/formamidase family protein</fullName>
    </submittedName>
</protein>
<dbReference type="SUPFAM" id="SSF141130">
    <property type="entry name" value="Acetamidase/Formamidase-like"/>
    <property type="match status" value="1"/>
</dbReference>
<accession>A0ABS0J2X2</accession>
<comment type="caution">
    <text evidence="1">The sequence shown here is derived from an EMBL/GenBank/DDBJ whole genome shotgun (WGS) entry which is preliminary data.</text>
</comment>
<evidence type="ECO:0000313" key="1">
    <source>
        <dbReference type="EMBL" id="MBG3876776.1"/>
    </source>
</evidence>
<dbReference type="Proteomes" id="UP001194469">
    <property type="component" value="Unassembled WGS sequence"/>
</dbReference>
<evidence type="ECO:0000313" key="2">
    <source>
        <dbReference type="Proteomes" id="UP001194469"/>
    </source>
</evidence>
<dbReference type="Gene3D" id="2.60.120.580">
    <property type="entry name" value="Acetamidase/Formamidase-like domains"/>
    <property type="match status" value="1"/>
</dbReference>
<dbReference type="EMBL" id="VRYY01000163">
    <property type="protein sequence ID" value="MBG3876776.1"/>
    <property type="molecule type" value="Genomic_DNA"/>
</dbReference>
<reference evidence="1 2" key="1">
    <citation type="submission" date="2019-08" db="EMBL/GenBank/DDBJ databases">
        <authorList>
            <person name="Luo N."/>
        </authorList>
    </citation>
    <scope>NUCLEOTIDE SEQUENCE [LARGE SCALE GENOMIC DNA]</scope>
    <source>
        <strain evidence="1 2">NCIMB 9442</strain>
    </source>
</reference>
<dbReference type="InterPro" id="IPR004304">
    <property type="entry name" value="FmdA_AmdA"/>
</dbReference>
<proteinExistence type="predicted"/>
<sequence>MANRTVFVNTFTNGILGPDVPMLGPVEDGGIIVANTAPGCWGPMLTPAIRGGHEVTQPVYVQGAEPGDSIAIRILSVQVTSRVTASGNDSMFADRCLGDPYVAGKCPQCGALYENTCVEGCGPDCIRCAACGAAAAPFAFTNGYTIAFNEQGTLGVTLNKAAAERVAGNAREYMCTPDNSIQNPVVALAPSDIPGVVSRMIPFVGQLGVMPTRQIPDSHNARDFGSFLVGAPHEYAITQEQLADVTDGHMDINRVRAGAVLITPVRVPGGGVYVGDMHAMQGDGEIAGHTADVAGVITMQVSVLKGVTCGGPIILPVYDDLPLLARPLSEDEKRQARQQADAWGVQLEESAPISFVGTGPNLNDATSCALERAAAFLGCPVPEVMNRATITGNIQIGRAPGTVTATFLAPVDTLREKGVYELIRTQYGL</sequence>